<protein>
    <submittedName>
        <fullName evidence="2">Uncharacterized protein</fullName>
    </submittedName>
</protein>
<dbReference type="EMBL" id="JAAMPC010000005">
    <property type="protein sequence ID" value="KAG2310530.1"/>
    <property type="molecule type" value="Genomic_DNA"/>
</dbReference>
<evidence type="ECO:0000313" key="3">
    <source>
        <dbReference type="Proteomes" id="UP000886595"/>
    </source>
</evidence>
<evidence type="ECO:0000256" key="1">
    <source>
        <dbReference type="SAM" id="MobiDB-lite"/>
    </source>
</evidence>
<evidence type="ECO:0000313" key="2">
    <source>
        <dbReference type="EMBL" id="KAG2310530.1"/>
    </source>
</evidence>
<name>A0A8X7VGF0_BRACI</name>
<dbReference type="AlphaFoldDB" id="A0A8X7VGF0"/>
<dbReference type="OrthoDB" id="779054at2759"/>
<reference evidence="2 3" key="1">
    <citation type="submission" date="2020-02" db="EMBL/GenBank/DDBJ databases">
        <authorList>
            <person name="Ma Q."/>
            <person name="Huang Y."/>
            <person name="Song X."/>
            <person name="Pei D."/>
        </authorList>
    </citation>
    <scope>NUCLEOTIDE SEQUENCE [LARGE SCALE GENOMIC DNA]</scope>
    <source>
        <strain evidence="2">Sxm20200214</strain>
        <tissue evidence="2">Leaf</tissue>
    </source>
</reference>
<dbReference type="Proteomes" id="UP000886595">
    <property type="component" value="Unassembled WGS sequence"/>
</dbReference>
<feature type="compositionally biased region" description="Basic and acidic residues" evidence="1">
    <location>
        <begin position="1"/>
        <end position="10"/>
    </location>
</feature>
<comment type="caution">
    <text evidence="2">The sequence shown here is derived from an EMBL/GenBank/DDBJ whole genome shotgun (WGS) entry which is preliminary data.</text>
</comment>
<keyword evidence="3" id="KW-1185">Reference proteome</keyword>
<gene>
    <name evidence="2" type="ORF">Bca52824_022087</name>
</gene>
<feature type="compositionally biased region" description="Low complexity" evidence="1">
    <location>
        <begin position="11"/>
        <end position="20"/>
    </location>
</feature>
<organism evidence="2 3">
    <name type="scientific">Brassica carinata</name>
    <name type="common">Ethiopian mustard</name>
    <name type="synonym">Abyssinian cabbage</name>
    <dbReference type="NCBI Taxonomy" id="52824"/>
    <lineage>
        <taxon>Eukaryota</taxon>
        <taxon>Viridiplantae</taxon>
        <taxon>Streptophyta</taxon>
        <taxon>Embryophyta</taxon>
        <taxon>Tracheophyta</taxon>
        <taxon>Spermatophyta</taxon>
        <taxon>Magnoliopsida</taxon>
        <taxon>eudicotyledons</taxon>
        <taxon>Gunneridae</taxon>
        <taxon>Pentapetalae</taxon>
        <taxon>rosids</taxon>
        <taxon>malvids</taxon>
        <taxon>Brassicales</taxon>
        <taxon>Brassicaceae</taxon>
        <taxon>Brassiceae</taxon>
        <taxon>Brassica</taxon>
    </lineage>
</organism>
<accession>A0A8X7VGF0</accession>
<sequence length="82" mass="8735">MDSGYLDHRTSPVSPSSSSPATKAKHPTALSAQLVAVLSLLTINPFSKLSADYFTGETPPWITSFFGDSDSYSFPLSSHEGP</sequence>
<feature type="region of interest" description="Disordered" evidence="1">
    <location>
        <begin position="1"/>
        <end position="25"/>
    </location>
</feature>
<proteinExistence type="predicted"/>